<reference evidence="2 3" key="1">
    <citation type="submission" date="2024-11" db="EMBL/GenBank/DDBJ databases">
        <title>Chromosome-level genome assembly of the freshwater bivalve Anodonta woodiana.</title>
        <authorList>
            <person name="Chen X."/>
        </authorList>
    </citation>
    <scope>NUCLEOTIDE SEQUENCE [LARGE SCALE GENOMIC DNA]</scope>
    <source>
        <strain evidence="2">MN2024</strain>
        <tissue evidence="2">Gills</tissue>
    </source>
</reference>
<keyword evidence="3" id="KW-1185">Reference proteome</keyword>
<evidence type="ECO:0000313" key="3">
    <source>
        <dbReference type="Proteomes" id="UP001634394"/>
    </source>
</evidence>
<accession>A0ABD3XKU3</accession>
<proteinExistence type="predicted"/>
<dbReference type="Gene3D" id="2.170.140.10">
    <property type="entry name" value="Chitin binding domain"/>
    <property type="match status" value="1"/>
</dbReference>
<feature type="non-terminal residue" evidence="2">
    <location>
        <position position="1"/>
    </location>
</feature>
<evidence type="ECO:0000259" key="1">
    <source>
        <dbReference type="PROSITE" id="PS50940"/>
    </source>
</evidence>
<sequence>CHASCVGKTNGNYQYCPDCHHYMTCIDGTKYIMPCPSHLLWDDQNKTCFWTSSTCTMATTDTTTTSSNN</sequence>
<dbReference type="InterPro" id="IPR036508">
    <property type="entry name" value="Chitin-bd_dom_sf"/>
</dbReference>
<evidence type="ECO:0000313" key="2">
    <source>
        <dbReference type="EMBL" id="KAL3886806.1"/>
    </source>
</evidence>
<dbReference type="InterPro" id="IPR002557">
    <property type="entry name" value="Chitin-bd_dom"/>
</dbReference>
<name>A0ABD3XKU3_SINWO</name>
<feature type="domain" description="Chitin-binding type-2" evidence="1">
    <location>
        <begin position="2"/>
        <end position="57"/>
    </location>
</feature>
<dbReference type="Pfam" id="PF01607">
    <property type="entry name" value="CBM_14"/>
    <property type="match status" value="1"/>
</dbReference>
<dbReference type="AlphaFoldDB" id="A0ABD3XKU3"/>
<gene>
    <name evidence="2" type="ORF">ACJMK2_026775</name>
</gene>
<dbReference type="EMBL" id="JBJQND010000002">
    <property type="protein sequence ID" value="KAL3886806.1"/>
    <property type="molecule type" value="Genomic_DNA"/>
</dbReference>
<dbReference type="SUPFAM" id="SSF57625">
    <property type="entry name" value="Invertebrate chitin-binding proteins"/>
    <property type="match status" value="1"/>
</dbReference>
<dbReference type="PROSITE" id="PS50940">
    <property type="entry name" value="CHIT_BIND_II"/>
    <property type="match status" value="1"/>
</dbReference>
<dbReference type="Proteomes" id="UP001634394">
    <property type="component" value="Unassembled WGS sequence"/>
</dbReference>
<feature type="non-terminal residue" evidence="2">
    <location>
        <position position="69"/>
    </location>
</feature>
<protein>
    <recommendedName>
        <fullName evidence="1">Chitin-binding type-2 domain-containing protein</fullName>
    </recommendedName>
</protein>
<comment type="caution">
    <text evidence="2">The sequence shown here is derived from an EMBL/GenBank/DDBJ whole genome shotgun (WGS) entry which is preliminary data.</text>
</comment>
<organism evidence="2 3">
    <name type="scientific">Sinanodonta woodiana</name>
    <name type="common">Chinese pond mussel</name>
    <name type="synonym">Anodonta woodiana</name>
    <dbReference type="NCBI Taxonomy" id="1069815"/>
    <lineage>
        <taxon>Eukaryota</taxon>
        <taxon>Metazoa</taxon>
        <taxon>Spiralia</taxon>
        <taxon>Lophotrochozoa</taxon>
        <taxon>Mollusca</taxon>
        <taxon>Bivalvia</taxon>
        <taxon>Autobranchia</taxon>
        <taxon>Heteroconchia</taxon>
        <taxon>Palaeoheterodonta</taxon>
        <taxon>Unionida</taxon>
        <taxon>Unionoidea</taxon>
        <taxon>Unionidae</taxon>
        <taxon>Unioninae</taxon>
        <taxon>Sinanodonta</taxon>
    </lineage>
</organism>